<protein>
    <recommendedName>
        <fullName evidence="5 9">Purine nucleoside phosphorylase</fullName>
        <ecNumber evidence="4 9">2.4.2.1</ecNumber>
    </recommendedName>
    <alternativeName>
        <fullName evidence="8 9">Inosine-guanosine phosphorylase</fullName>
    </alternativeName>
</protein>
<dbReference type="GO" id="GO:0009116">
    <property type="term" value="P:nucleoside metabolic process"/>
    <property type="evidence" value="ECO:0007669"/>
    <property type="project" value="InterPro"/>
</dbReference>
<dbReference type="Proteomes" id="UP000631694">
    <property type="component" value="Unassembled WGS sequence"/>
</dbReference>
<dbReference type="PIRSF" id="PIRSF000477">
    <property type="entry name" value="PurNPase"/>
    <property type="match status" value="1"/>
</dbReference>
<evidence type="ECO:0000256" key="3">
    <source>
        <dbReference type="ARBA" id="ARBA00011233"/>
    </source>
</evidence>
<dbReference type="Gene3D" id="3.40.50.1580">
    <property type="entry name" value="Nucleoside phosphorylase domain"/>
    <property type="match status" value="1"/>
</dbReference>
<comment type="subunit">
    <text evidence="3">Homotrimer.</text>
</comment>
<evidence type="ECO:0000256" key="6">
    <source>
        <dbReference type="ARBA" id="ARBA00022676"/>
    </source>
</evidence>
<evidence type="ECO:0000256" key="7">
    <source>
        <dbReference type="ARBA" id="ARBA00022679"/>
    </source>
</evidence>
<dbReference type="NCBIfam" id="TIGR01698">
    <property type="entry name" value="PUNP"/>
    <property type="match status" value="1"/>
</dbReference>
<dbReference type="InterPro" id="IPR011269">
    <property type="entry name" value="PUNP"/>
</dbReference>
<gene>
    <name evidence="11" type="ORF">I5731_12255</name>
</gene>
<dbReference type="GO" id="GO:0004731">
    <property type="term" value="F:purine-nucleoside phosphorylase activity"/>
    <property type="evidence" value="ECO:0007669"/>
    <property type="project" value="UniProtKB-EC"/>
</dbReference>
<dbReference type="Pfam" id="PF01048">
    <property type="entry name" value="PNP_UDP_1"/>
    <property type="match status" value="1"/>
</dbReference>
<dbReference type="InterPro" id="IPR011268">
    <property type="entry name" value="Purine_phosphorylase"/>
</dbReference>
<comment type="caution">
    <text evidence="11">The sequence shown here is derived from an EMBL/GenBank/DDBJ whole genome shotgun (WGS) entry which is preliminary data.</text>
</comment>
<comment type="similarity">
    <text evidence="2 9">Belongs to the PNP/MTAP phosphorylase family.</text>
</comment>
<evidence type="ECO:0000313" key="11">
    <source>
        <dbReference type="EMBL" id="MBH0238599.1"/>
    </source>
</evidence>
<evidence type="ECO:0000313" key="12">
    <source>
        <dbReference type="Proteomes" id="UP000631694"/>
    </source>
</evidence>
<sequence>MSQHLGAVAANAVLEARKGDYRVGLVLGSGLGEFARSIEDAVHIPFARLPGFPMSTVSGHAGDLIVGKIAGVDVCVLSGRIHYYEHGDPAAMRAPIETFASLGCSAVILTNSAGTLHPEVGPGELMLINDHINFAGTNPLFKEESERRFVGMTNAYDPDLQALFRTAAAEEDIKLAEGTYMWFSGPSFETPAEIRAARILGADAVGMSTVPEVILARFFGLKVAAVSAITNLAAGLSGNELSHAETKAVAPKGAEKLARLLPKVVAAYAAAGR</sequence>
<dbReference type="SUPFAM" id="SSF53167">
    <property type="entry name" value="Purine and uridine phosphorylases"/>
    <property type="match status" value="1"/>
</dbReference>
<accession>A0A931MZY4</accession>
<dbReference type="InterPro" id="IPR000845">
    <property type="entry name" value="Nucleoside_phosphorylase_d"/>
</dbReference>
<dbReference type="NCBIfam" id="NF006054">
    <property type="entry name" value="PRK08202.1"/>
    <property type="match status" value="1"/>
</dbReference>
<evidence type="ECO:0000259" key="10">
    <source>
        <dbReference type="Pfam" id="PF01048"/>
    </source>
</evidence>
<dbReference type="RefSeq" id="WP_197311660.1">
    <property type="nucleotide sequence ID" value="NZ_JADZLT010000050.1"/>
</dbReference>
<comment type="function">
    <text evidence="9">The purine nucleoside phosphorylases catalyze the phosphorolytic breakdown of the N-glycosidic bond in the beta-(deoxy)ribonucleoside molecules, with the formation of the corresponding free purine bases and pentose-1-phosphate.</text>
</comment>
<evidence type="ECO:0000256" key="2">
    <source>
        <dbReference type="ARBA" id="ARBA00006751"/>
    </source>
</evidence>
<dbReference type="InterPro" id="IPR035994">
    <property type="entry name" value="Nucleoside_phosphorylase_sf"/>
</dbReference>
<keyword evidence="12" id="KW-1185">Reference proteome</keyword>
<dbReference type="GO" id="GO:0005737">
    <property type="term" value="C:cytoplasm"/>
    <property type="evidence" value="ECO:0007669"/>
    <property type="project" value="TreeGrafter"/>
</dbReference>
<evidence type="ECO:0000256" key="4">
    <source>
        <dbReference type="ARBA" id="ARBA00011886"/>
    </source>
</evidence>
<name>A0A931MZY4_9HYPH</name>
<dbReference type="PANTHER" id="PTHR11904:SF9">
    <property type="entry name" value="PURINE NUCLEOSIDE PHOSPHORYLASE-RELATED"/>
    <property type="match status" value="1"/>
</dbReference>
<dbReference type="NCBIfam" id="TIGR01697">
    <property type="entry name" value="PNPH-PUNA-XAPA"/>
    <property type="match status" value="1"/>
</dbReference>
<proteinExistence type="inferred from homology"/>
<dbReference type="AlphaFoldDB" id="A0A931MZY4"/>
<evidence type="ECO:0000256" key="5">
    <source>
        <dbReference type="ARBA" id="ARBA00013834"/>
    </source>
</evidence>
<dbReference type="EMBL" id="JADZLT010000050">
    <property type="protein sequence ID" value="MBH0238599.1"/>
    <property type="molecule type" value="Genomic_DNA"/>
</dbReference>
<comment type="pathway">
    <text evidence="1 9">Purine metabolism; purine nucleoside salvage.</text>
</comment>
<keyword evidence="6 9" id="KW-0328">Glycosyltransferase</keyword>
<keyword evidence="7 9" id="KW-0808">Transferase</keyword>
<reference evidence="11" key="1">
    <citation type="submission" date="2020-12" db="EMBL/GenBank/DDBJ databases">
        <title>Methylobrevis albus sp. nov., isolated from fresh water lack sediment.</title>
        <authorList>
            <person name="Zou Q."/>
        </authorList>
    </citation>
    <scope>NUCLEOTIDE SEQUENCE</scope>
    <source>
        <strain evidence="11">L22</strain>
    </source>
</reference>
<evidence type="ECO:0000256" key="1">
    <source>
        <dbReference type="ARBA" id="ARBA00005058"/>
    </source>
</evidence>
<dbReference type="CDD" id="cd09009">
    <property type="entry name" value="PNP-EcPNPII_like"/>
    <property type="match status" value="1"/>
</dbReference>
<feature type="domain" description="Nucleoside phosphorylase" evidence="10">
    <location>
        <begin position="22"/>
        <end position="265"/>
    </location>
</feature>
<dbReference type="EC" id="2.4.2.1" evidence="4 9"/>
<organism evidence="11 12">
    <name type="scientific">Methylobrevis albus</name>
    <dbReference type="NCBI Taxonomy" id="2793297"/>
    <lineage>
        <taxon>Bacteria</taxon>
        <taxon>Pseudomonadati</taxon>
        <taxon>Pseudomonadota</taxon>
        <taxon>Alphaproteobacteria</taxon>
        <taxon>Hyphomicrobiales</taxon>
        <taxon>Pleomorphomonadaceae</taxon>
        <taxon>Methylobrevis</taxon>
    </lineage>
</organism>
<dbReference type="PANTHER" id="PTHR11904">
    <property type="entry name" value="METHYLTHIOADENOSINE/PURINE NUCLEOSIDE PHOSPHORYLASE"/>
    <property type="match status" value="1"/>
</dbReference>
<evidence type="ECO:0000256" key="9">
    <source>
        <dbReference type="PIRNR" id="PIRNR000477"/>
    </source>
</evidence>
<evidence type="ECO:0000256" key="8">
    <source>
        <dbReference type="ARBA" id="ARBA00031036"/>
    </source>
</evidence>